<feature type="transmembrane region" description="Helical" evidence="7">
    <location>
        <begin position="308"/>
        <end position="325"/>
    </location>
</feature>
<reference evidence="8 9" key="2">
    <citation type="journal article" date="2010" name="Stand. Genomic Sci.">
        <title>Complete genome sequence of Desulfohalobium retbaense type strain (HR(100)).</title>
        <authorList>
            <person name="Spring S."/>
            <person name="Nolan M."/>
            <person name="Lapidus A."/>
            <person name="Glavina Del Rio T."/>
            <person name="Copeland A."/>
            <person name="Tice H."/>
            <person name="Cheng J.F."/>
            <person name="Lucas S."/>
            <person name="Land M."/>
            <person name="Chen F."/>
            <person name="Bruce D."/>
            <person name="Goodwin L."/>
            <person name="Pitluck S."/>
            <person name="Ivanova N."/>
            <person name="Mavromatis K."/>
            <person name="Mikhailova N."/>
            <person name="Pati A."/>
            <person name="Chen A."/>
            <person name="Palaniappan K."/>
            <person name="Hauser L."/>
            <person name="Chang Y.J."/>
            <person name="Jeffries C.D."/>
            <person name="Munk C."/>
            <person name="Kiss H."/>
            <person name="Chain P."/>
            <person name="Han C."/>
            <person name="Brettin T."/>
            <person name="Detter J.C."/>
            <person name="Schuler E."/>
            <person name="Goker M."/>
            <person name="Rohde M."/>
            <person name="Bristow J."/>
            <person name="Eisen J.A."/>
            <person name="Markowitz V."/>
            <person name="Hugenholtz P."/>
            <person name="Kyrpides N.C."/>
            <person name="Klenk H.P."/>
        </authorList>
    </citation>
    <scope>NUCLEOTIDE SEQUENCE [LARGE SCALE GENOMIC DNA]</scope>
    <source>
        <strain evidence="9">ATCC 49802 / DSM 20745 / S 6022</strain>
    </source>
</reference>
<feature type="transmembrane region" description="Helical" evidence="7">
    <location>
        <begin position="170"/>
        <end position="190"/>
    </location>
</feature>
<dbReference type="Proteomes" id="UP000002027">
    <property type="component" value="Chromosome 1"/>
</dbReference>
<dbReference type="PANTHER" id="PTHR30106:SF2">
    <property type="entry name" value="UPF0324 INNER MEMBRANE PROTEIN YEIH"/>
    <property type="match status" value="1"/>
</dbReference>
<dbReference type="Pfam" id="PF03601">
    <property type="entry name" value="Cons_hypoth698"/>
    <property type="match status" value="1"/>
</dbReference>
<dbReference type="KEGG" id="sti:Sthe_2315"/>
<name>D1C790_SPHTD</name>
<evidence type="ECO:0000256" key="7">
    <source>
        <dbReference type="SAM" id="Phobius"/>
    </source>
</evidence>
<keyword evidence="4 7" id="KW-0812">Transmembrane</keyword>
<dbReference type="HOGENOM" id="CLU_033541_2_1_0"/>
<comment type="subcellular location">
    <subcellularLocation>
        <location evidence="1">Cell membrane</location>
        <topology evidence="1">Multi-pass membrane protein</topology>
    </subcellularLocation>
</comment>
<feature type="transmembrane region" description="Helical" evidence="7">
    <location>
        <begin position="140"/>
        <end position="158"/>
    </location>
</feature>
<evidence type="ECO:0000256" key="6">
    <source>
        <dbReference type="ARBA" id="ARBA00023136"/>
    </source>
</evidence>
<evidence type="ECO:0000256" key="1">
    <source>
        <dbReference type="ARBA" id="ARBA00004651"/>
    </source>
</evidence>
<feature type="transmembrane region" description="Helical" evidence="7">
    <location>
        <begin position="83"/>
        <end position="102"/>
    </location>
</feature>
<evidence type="ECO:0000313" key="8">
    <source>
        <dbReference type="EMBL" id="ACZ39736.1"/>
    </source>
</evidence>
<evidence type="ECO:0000313" key="9">
    <source>
        <dbReference type="Proteomes" id="UP000002027"/>
    </source>
</evidence>
<evidence type="ECO:0000256" key="5">
    <source>
        <dbReference type="ARBA" id="ARBA00022989"/>
    </source>
</evidence>
<dbReference type="eggNOG" id="COG2855">
    <property type="taxonomic scope" value="Bacteria"/>
</dbReference>
<proteinExistence type="inferred from homology"/>
<keyword evidence="6 7" id="KW-0472">Membrane</keyword>
<dbReference type="InParanoid" id="D1C790"/>
<keyword evidence="9" id="KW-1185">Reference proteome</keyword>
<feature type="transmembrane region" description="Helical" evidence="7">
    <location>
        <begin position="108"/>
        <end position="128"/>
    </location>
</feature>
<dbReference type="RefSeq" id="WP_012872777.1">
    <property type="nucleotide sequence ID" value="NC_013523.1"/>
</dbReference>
<evidence type="ECO:0000256" key="3">
    <source>
        <dbReference type="ARBA" id="ARBA00022475"/>
    </source>
</evidence>
<accession>D1C790</accession>
<feature type="transmembrane region" description="Helical" evidence="7">
    <location>
        <begin position="202"/>
        <end position="221"/>
    </location>
</feature>
<gene>
    <name evidence="8" type="ordered locus">Sthe_2315</name>
</gene>
<dbReference type="InterPro" id="IPR018383">
    <property type="entry name" value="UPF0324_pro"/>
</dbReference>
<dbReference type="OrthoDB" id="9811391at2"/>
<feature type="transmembrane region" description="Helical" evidence="7">
    <location>
        <begin position="241"/>
        <end position="261"/>
    </location>
</feature>
<feature type="transmembrane region" description="Helical" evidence="7">
    <location>
        <begin position="29"/>
        <end position="47"/>
    </location>
</feature>
<sequence>MDKRRHGPIVGPAPVRQPRGTALSWGARHAPGLGLVLLLAVVSRGVAGALPDVIAEVTVGLLLGLALGNIVHLPAALQPGIRFAVGTLLRVGIVLLGARLSVQDVLTTGLDALVIVAAGMTTALLFTLGAGRLLRLPPRLCLLIGVGTAVCGNTAIIATAPTIEAKERDVSFAVATITLFGTLAVLLYPAIGHLAAFSDHAFGYWAGAAVNDTSQVIATGFAYSDAAGEVATVVKLTRNTLMGPLIVVIGAVYAHVVRGAVSGRRNRSGARRAMAVVPPFVLGFLGVALLNSLGLIPPQAEQAASEGAKLLVLAALTGVGLSTNLGQMRAVGLRPFYLGLAASTLLSLLTLVLIAVLVGL</sequence>
<evidence type="ECO:0000256" key="2">
    <source>
        <dbReference type="ARBA" id="ARBA00007977"/>
    </source>
</evidence>
<comment type="similarity">
    <text evidence="2">Belongs to the UPF0324 family.</text>
</comment>
<keyword evidence="5 7" id="KW-1133">Transmembrane helix</keyword>
<dbReference type="AlphaFoldDB" id="D1C790"/>
<feature type="transmembrane region" description="Helical" evidence="7">
    <location>
        <begin position="53"/>
        <end position="71"/>
    </location>
</feature>
<protein>
    <recommendedName>
        <fullName evidence="10">Sulfate exporter family transporter</fullName>
    </recommendedName>
</protein>
<dbReference type="GO" id="GO:0005886">
    <property type="term" value="C:plasma membrane"/>
    <property type="evidence" value="ECO:0007669"/>
    <property type="project" value="UniProtKB-SubCell"/>
</dbReference>
<evidence type="ECO:0008006" key="10">
    <source>
        <dbReference type="Google" id="ProtNLM"/>
    </source>
</evidence>
<feature type="transmembrane region" description="Helical" evidence="7">
    <location>
        <begin position="337"/>
        <end position="358"/>
    </location>
</feature>
<feature type="transmembrane region" description="Helical" evidence="7">
    <location>
        <begin position="273"/>
        <end position="296"/>
    </location>
</feature>
<organism evidence="8 9">
    <name type="scientific">Sphaerobacter thermophilus (strain ATCC 49802 / DSM 20745 / KCCM 41009 / NCIMB 13125 / S 6022)</name>
    <dbReference type="NCBI Taxonomy" id="479434"/>
    <lineage>
        <taxon>Bacteria</taxon>
        <taxon>Pseudomonadati</taxon>
        <taxon>Thermomicrobiota</taxon>
        <taxon>Thermomicrobia</taxon>
        <taxon>Sphaerobacterales</taxon>
        <taxon>Sphaerobacterineae</taxon>
        <taxon>Sphaerobacteraceae</taxon>
        <taxon>Sphaerobacter</taxon>
    </lineage>
</organism>
<evidence type="ECO:0000256" key="4">
    <source>
        <dbReference type="ARBA" id="ARBA00022692"/>
    </source>
</evidence>
<reference evidence="9" key="1">
    <citation type="submission" date="2009-11" db="EMBL/GenBank/DDBJ databases">
        <title>The complete chromosome 1 of Sphaerobacter thermophilus DSM 20745.</title>
        <authorList>
            <person name="Lucas S."/>
            <person name="Copeland A."/>
            <person name="Lapidus A."/>
            <person name="Glavina del Rio T."/>
            <person name="Dalin E."/>
            <person name="Tice H."/>
            <person name="Bruce D."/>
            <person name="Goodwin L."/>
            <person name="Pitluck S."/>
            <person name="Kyrpides N."/>
            <person name="Mavromatis K."/>
            <person name="Ivanova N."/>
            <person name="Mikhailova N."/>
            <person name="LaButti K.M."/>
            <person name="Clum A."/>
            <person name="Sun H.I."/>
            <person name="Brettin T."/>
            <person name="Detter J.C."/>
            <person name="Han C."/>
            <person name="Larimer F."/>
            <person name="Land M."/>
            <person name="Hauser L."/>
            <person name="Markowitz V."/>
            <person name="Cheng J.F."/>
            <person name="Hugenholtz P."/>
            <person name="Woyke T."/>
            <person name="Wu D."/>
            <person name="Steenblock K."/>
            <person name="Schneider S."/>
            <person name="Pukall R."/>
            <person name="Goeker M."/>
            <person name="Klenk H.P."/>
            <person name="Eisen J.A."/>
        </authorList>
    </citation>
    <scope>NUCLEOTIDE SEQUENCE [LARGE SCALE GENOMIC DNA]</scope>
    <source>
        <strain evidence="9">ATCC 49802 / DSM 20745 / S 6022</strain>
    </source>
</reference>
<dbReference type="EMBL" id="CP001823">
    <property type="protein sequence ID" value="ACZ39736.1"/>
    <property type="molecule type" value="Genomic_DNA"/>
</dbReference>
<keyword evidence="3" id="KW-1003">Cell membrane</keyword>
<dbReference type="PANTHER" id="PTHR30106">
    <property type="entry name" value="INNER MEMBRANE PROTEIN YEIH-RELATED"/>
    <property type="match status" value="1"/>
</dbReference>